<evidence type="ECO:0000256" key="1">
    <source>
        <dbReference type="SAM" id="Phobius"/>
    </source>
</evidence>
<feature type="transmembrane region" description="Helical" evidence="1">
    <location>
        <begin position="181"/>
        <end position="204"/>
    </location>
</feature>
<accession>A0A914PZ05</accession>
<dbReference type="AlphaFoldDB" id="A0A914PZ05"/>
<dbReference type="Proteomes" id="UP000887578">
    <property type="component" value="Unplaced"/>
</dbReference>
<keyword evidence="1" id="KW-0812">Transmembrane</keyword>
<dbReference type="WBParaSite" id="PDA_v2.g24099.t1">
    <property type="protein sequence ID" value="PDA_v2.g24099.t1"/>
    <property type="gene ID" value="PDA_v2.g24099"/>
</dbReference>
<keyword evidence="1" id="KW-0472">Membrane</keyword>
<protein>
    <submittedName>
        <fullName evidence="3">Uncharacterized protein</fullName>
    </submittedName>
</protein>
<sequence length="452" mass="53102">MKKKKNLICYFKKGDAPGSLKLHTIDVKTKLKIDKHSFEILPENVLNFFINAPKFIKISAKAVIFNEIYDFENSSFQDSNEFIRIIFIRFEELNIPIRLIDGKTFTITRLLTAAKINPKLDRNILFILISDDTIFFEEIYRTKEGYSYPPTKKTQNIQSSDGYNPKKIKEKILSNISQKPYGILLSAINMIFLIFWIPILFYGYDPEKIKDEILEYLYPYKICIAEFSTLSKNFLDDMLNVFGVDKYLTVDEKNENETIAEIALQLFDNKHNQYYIIPRFSFIVSNTEYFGRIGFINIMSWNNNEGLYGEDLYISFDKEKPKFRNEAFKVLKEKPTFVVYDLLDILASKIDNFHTRPYWQFSITKDEENPILIEFDNFDGSRKHATPQFLIALLIKDHLKVIKEEIGEKPAEIGVVFVDKYKNEKYFNHSLLLGRIEESCNLLKINCKIVEI</sequence>
<organism evidence="2 3">
    <name type="scientific">Panagrolaimus davidi</name>
    <dbReference type="NCBI Taxonomy" id="227884"/>
    <lineage>
        <taxon>Eukaryota</taxon>
        <taxon>Metazoa</taxon>
        <taxon>Ecdysozoa</taxon>
        <taxon>Nematoda</taxon>
        <taxon>Chromadorea</taxon>
        <taxon>Rhabditida</taxon>
        <taxon>Tylenchina</taxon>
        <taxon>Panagrolaimomorpha</taxon>
        <taxon>Panagrolaimoidea</taxon>
        <taxon>Panagrolaimidae</taxon>
        <taxon>Panagrolaimus</taxon>
    </lineage>
</organism>
<keyword evidence="1" id="KW-1133">Transmembrane helix</keyword>
<evidence type="ECO:0000313" key="2">
    <source>
        <dbReference type="Proteomes" id="UP000887578"/>
    </source>
</evidence>
<name>A0A914PZ05_9BILA</name>
<evidence type="ECO:0000313" key="3">
    <source>
        <dbReference type="WBParaSite" id="PDA_v2.g24099.t1"/>
    </source>
</evidence>
<proteinExistence type="predicted"/>
<keyword evidence="2" id="KW-1185">Reference proteome</keyword>
<reference evidence="3" key="1">
    <citation type="submission" date="2022-11" db="UniProtKB">
        <authorList>
            <consortium name="WormBaseParasite"/>
        </authorList>
    </citation>
    <scope>IDENTIFICATION</scope>
</reference>